<accession>A0ABV4HNX9</accession>
<protein>
    <submittedName>
        <fullName evidence="2">XAC0095 family protein</fullName>
    </submittedName>
</protein>
<feature type="domain" description="XAC0095-like" evidence="1">
    <location>
        <begin position="12"/>
        <end position="78"/>
    </location>
</feature>
<sequence length="227" mass="23796">MSKRESDDLDVPGYWLPEDSQFRLARLRDHVKFLARLAQPRVADEALECAPDVRMGELAFCLEALAEQLDLVLGEVAWPAQRTVTASAPERGVTLAATQAPDADPGHFAFGVTLDQIDTLDRLIQTISAHGDVVAASNTAELANYTLPSLGHAIHDGAAAVRELLDQVQVQRLGQGPRLRSGVGEEQGAYAAGLTSLAVGGLPGPSAATSGISAAGACQAVGCVRLH</sequence>
<organism evidence="2 3">
    <name type="scientific">Luteimonas salinilitoris</name>
    <dbReference type="NCBI Taxonomy" id="3237697"/>
    <lineage>
        <taxon>Bacteria</taxon>
        <taxon>Pseudomonadati</taxon>
        <taxon>Pseudomonadota</taxon>
        <taxon>Gammaproteobacteria</taxon>
        <taxon>Lysobacterales</taxon>
        <taxon>Lysobacteraceae</taxon>
        <taxon>Luteimonas</taxon>
    </lineage>
</organism>
<dbReference type="NCBIfam" id="NF047335">
    <property type="entry name" value="T3SS_XAC0095"/>
    <property type="match status" value="1"/>
</dbReference>
<proteinExistence type="predicted"/>
<dbReference type="EMBL" id="JBFWIC010000007">
    <property type="protein sequence ID" value="MEZ0474445.1"/>
    <property type="molecule type" value="Genomic_DNA"/>
</dbReference>
<keyword evidence="3" id="KW-1185">Reference proteome</keyword>
<dbReference type="RefSeq" id="WP_370563611.1">
    <property type="nucleotide sequence ID" value="NZ_JBFWIB010000004.1"/>
</dbReference>
<evidence type="ECO:0000313" key="3">
    <source>
        <dbReference type="Proteomes" id="UP001566331"/>
    </source>
</evidence>
<evidence type="ECO:0000259" key="1">
    <source>
        <dbReference type="Pfam" id="PF26642"/>
    </source>
</evidence>
<comment type="caution">
    <text evidence="2">The sequence shown here is derived from an EMBL/GenBank/DDBJ whole genome shotgun (WGS) entry which is preliminary data.</text>
</comment>
<reference evidence="2 3" key="1">
    <citation type="submission" date="2024-07" db="EMBL/GenBank/DDBJ databases">
        <title>Luteimonas salilacus sp. nov., isolated from the shore soil of Salt Lake in Tibet of China.</title>
        <authorList>
            <person name="Zhang X."/>
            <person name="Li A."/>
        </authorList>
    </citation>
    <scope>NUCLEOTIDE SEQUENCE [LARGE SCALE GENOMIC DNA]</scope>
    <source>
        <strain evidence="2 3">B3-2-R+30</strain>
    </source>
</reference>
<dbReference type="Pfam" id="PF26642">
    <property type="entry name" value="XAC0095_dom"/>
    <property type="match status" value="1"/>
</dbReference>
<dbReference type="InterPro" id="IPR058099">
    <property type="entry name" value="T3SS_XAC0095_dom"/>
</dbReference>
<name>A0ABV4HNX9_9GAMM</name>
<dbReference type="Proteomes" id="UP001566331">
    <property type="component" value="Unassembled WGS sequence"/>
</dbReference>
<evidence type="ECO:0000313" key="2">
    <source>
        <dbReference type="EMBL" id="MEZ0474445.1"/>
    </source>
</evidence>
<gene>
    <name evidence="2" type="ORF">AB6713_07415</name>
</gene>